<feature type="region of interest" description="Disordered" evidence="1">
    <location>
        <begin position="215"/>
        <end position="235"/>
    </location>
</feature>
<dbReference type="GeneID" id="36326470"/>
<protein>
    <submittedName>
        <fullName evidence="2">Uncharacterized protein</fullName>
    </submittedName>
</protein>
<accession>A0A1X6MJP6</accession>
<gene>
    <name evidence="2" type="ORF">POSPLADRAFT_1062489</name>
</gene>
<dbReference type="EMBL" id="KZ110612">
    <property type="protein sequence ID" value="OSX56661.1"/>
    <property type="molecule type" value="Genomic_DNA"/>
</dbReference>
<dbReference type="Proteomes" id="UP000194127">
    <property type="component" value="Unassembled WGS sequence"/>
</dbReference>
<name>A0A1X6MJP6_9APHY</name>
<dbReference type="AlphaFoldDB" id="A0A1X6MJP6"/>
<dbReference type="OrthoDB" id="2745211at2759"/>
<keyword evidence="3" id="KW-1185">Reference proteome</keyword>
<organism evidence="2 3">
    <name type="scientific">Postia placenta MAD-698-R-SB12</name>
    <dbReference type="NCBI Taxonomy" id="670580"/>
    <lineage>
        <taxon>Eukaryota</taxon>
        <taxon>Fungi</taxon>
        <taxon>Dikarya</taxon>
        <taxon>Basidiomycota</taxon>
        <taxon>Agaricomycotina</taxon>
        <taxon>Agaricomycetes</taxon>
        <taxon>Polyporales</taxon>
        <taxon>Adustoporiaceae</taxon>
        <taxon>Rhodonia</taxon>
    </lineage>
</organism>
<evidence type="ECO:0000313" key="3">
    <source>
        <dbReference type="Proteomes" id="UP000194127"/>
    </source>
</evidence>
<proteinExistence type="predicted"/>
<evidence type="ECO:0000256" key="1">
    <source>
        <dbReference type="SAM" id="MobiDB-lite"/>
    </source>
</evidence>
<evidence type="ECO:0000313" key="2">
    <source>
        <dbReference type="EMBL" id="OSX56661.1"/>
    </source>
</evidence>
<dbReference type="RefSeq" id="XP_024333455.1">
    <property type="nucleotide sequence ID" value="XM_024481520.1"/>
</dbReference>
<sequence>MPYSPRIYAQQLFRLGQGYPLWQPEPAEGIEVEIGDVGFLDRGGFVRMFNALRDPQDPLNATLGTPHDFERFTSGAMQPHRVVNAIASGHVASKTLRKIAVSEELNVHSIYECTDDQGALLLLETPAIREQLIKLRKLKNYFSKNISNWHTFAAEELGLDKKPEDIIFVRGWVKTTRWAMAVFTNQAKSAKISFNGDFASPTTSSFSFSMSKPKHLQCNHHSGPKDRLHGAGQHPLPDPSWPADQCIFLHYIRLKKRSLLPDTIEAAAEPSSSNGGDRGNTMKGGSQFVDPVDCILDYILQVISVDPVDSDIIALANEYLDVTPSIFDDARAFLESAEPLIKVTAEKLGMLLLTSEEDPEEDIQSTYLETDTRSTDVSCHRMGNGFSGVLSKTSSDVTSAQVLNLTGACSKVLKGQRGPMPPLSSPQYFALQYLDLRVPVNSIVLAELVSLEAMRRTSRSTYQPLGGSVVVYRPEKEKECLPLAMTVNTGGATESSCGNALETYGFHIYRWSLPPSSP</sequence>
<dbReference type="STRING" id="670580.A0A1X6MJP6"/>
<reference evidence="2 3" key="1">
    <citation type="submission" date="2017-04" db="EMBL/GenBank/DDBJ databases">
        <title>Genome Sequence of the Model Brown-Rot Fungus Postia placenta SB12.</title>
        <authorList>
            <consortium name="DOE Joint Genome Institute"/>
            <person name="Gaskell J."/>
            <person name="Kersten P."/>
            <person name="Larrondo L.F."/>
            <person name="Canessa P."/>
            <person name="Martinez D."/>
            <person name="Hibbett D."/>
            <person name="Schmoll M."/>
            <person name="Kubicek C.P."/>
            <person name="Martinez A.T."/>
            <person name="Yadav J."/>
            <person name="Master E."/>
            <person name="Magnuson J.K."/>
            <person name="James T."/>
            <person name="Yaver D."/>
            <person name="Berka R."/>
            <person name="Labutti K."/>
            <person name="Lipzen A."/>
            <person name="Aerts A."/>
            <person name="Barry K."/>
            <person name="Henrissat B."/>
            <person name="Blanchette R."/>
            <person name="Grigoriev I."/>
            <person name="Cullen D."/>
        </authorList>
    </citation>
    <scope>NUCLEOTIDE SEQUENCE [LARGE SCALE GENOMIC DNA]</scope>
    <source>
        <strain evidence="2 3">MAD-698-R-SB12</strain>
    </source>
</reference>